<dbReference type="RefSeq" id="WP_094406105.1">
    <property type="nucleotide sequence ID" value="NZ_NMVO01000015.1"/>
</dbReference>
<dbReference type="Pfam" id="PF01425">
    <property type="entry name" value="Amidase"/>
    <property type="match status" value="1"/>
</dbReference>
<accession>A0A255GFE6</accession>
<organism evidence="2 3">
    <name type="scientific">Enemella evansiae</name>
    <dbReference type="NCBI Taxonomy" id="2016499"/>
    <lineage>
        <taxon>Bacteria</taxon>
        <taxon>Bacillati</taxon>
        <taxon>Actinomycetota</taxon>
        <taxon>Actinomycetes</taxon>
        <taxon>Propionibacteriales</taxon>
        <taxon>Propionibacteriaceae</taxon>
        <taxon>Enemella</taxon>
    </lineage>
</organism>
<dbReference type="PANTHER" id="PTHR11895">
    <property type="entry name" value="TRANSAMIDASE"/>
    <property type="match status" value="1"/>
</dbReference>
<feature type="domain" description="Amidase" evidence="1">
    <location>
        <begin position="25"/>
        <end position="440"/>
    </location>
</feature>
<protein>
    <submittedName>
        <fullName evidence="2">Amidase</fullName>
    </submittedName>
</protein>
<dbReference type="InterPro" id="IPR036928">
    <property type="entry name" value="AS_sf"/>
</dbReference>
<proteinExistence type="predicted"/>
<evidence type="ECO:0000259" key="1">
    <source>
        <dbReference type="Pfam" id="PF01425"/>
    </source>
</evidence>
<dbReference type="PANTHER" id="PTHR11895:SF173">
    <property type="entry name" value="GLUTAMYL-TRNA AMIDOTRANSFERASE SUBUNIT A"/>
    <property type="match status" value="1"/>
</dbReference>
<dbReference type="SUPFAM" id="SSF75304">
    <property type="entry name" value="Amidase signature (AS) enzymes"/>
    <property type="match status" value="1"/>
</dbReference>
<dbReference type="NCBIfam" id="NF005450">
    <property type="entry name" value="PRK07042.1"/>
    <property type="match status" value="1"/>
</dbReference>
<sequence length="465" mass="49353">MPELWQRGADELAGAYAAGETDPSEVAEAVLARIAEREPVLNAFWIHDTDRVRTEAADATERWRAGRPLSRWDGVPVTIKENIARAGWLMPSGTALPDPPTAVANAPITDRLEEAGCVILGATVMPDWGMLSSGVSSRHGISRNAWDPALTTGGSSAGAGTAAAAGFGPWHVGSDIGGSVRLPATWHGLASLKPSEGLIPLDLPYLGRAAGPLGRRVDDIATLMSVLAVSDARDYSTRGYPGMDWRLVVDPAGLRVGVQLDPGHGLPVDPVITAAVENAADVVRAAGARVERVEPFVTEEMVAGIDGFWRARSLADLRDRSEAEQELVLPYIRAWCAGGERFDGPATVRNYQQFAALARATRATSGAYDVVLSPVAPVLAFAAEQPMPQTDPDLPMQHISFTVPYNMSGQPAGTINAGRADDGRWIGLQVAAGIGRDDLVVGLLRWLEERLPVPDWTGVAQPPPS</sequence>
<keyword evidence="3" id="KW-1185">Reference proteome</keyword>
<dbReference type="InterPro" id="IPR000120">
    <property type="entry name" value="Amidase"/>
</dbReference>
<dbReference type="AlphaFoldDB" id="A0A255GFE6"/>
<evidence type="ECO:0000313" key="3">
    <source>
        <dbReference type="Proteomes" id="UP000215896"/>
    </source>
</evidence>
<dbReference type="InterPro" id="IPR023631">
    <property type="entry name" value="Amidase_dom"/>
</dbReference>
<dbReference type="EMBL" id="NMVO01000015">
    <property type="protein sequence ID" value="OYO11694.1"/>
    <property type="molecule type" value="Genomic_DNA"/>
</dbReference>
<comment type="caution">
    <text evidence="2">The sequence shown here is derived from an EMBL/GenBank/DDBJ whole genome shotgun (WGS) entry which is preliminary data.</text>
</comment>
<gene>
    <name evidence="2" type="ORF">CGZ94_14865</name>
</gene>
<dbReference type="OrthoDB" id="9811471at2"/>
<name>A0A255GFE6_9ACTN</name>
<dbReference type="Proteomes" id="UP000215896">
    <property type="component" value="Unassembled WGS sequence"/>
</dbReference>
<reference evidence="2 3" key="1">
    <citation type="submission" date="2017-07" db="EMBL/GenBank/DDBJ databases">
        <title>Draft whole genome sequences of clinical Proprionibacteriaceae strains.</title>
        <authorList>
            <person name="Bernier A.-M."/>
            <person name="Bernard K."/>
            <person name="Domingo M.-C."/>
        </authorList>
    </citation>
    <scope>NUCLEOTIDE SEQUENCE [LARGE SCALE GENOMIC DNA]</scope>
    <source>
        <strain evidence="2 3">NML 030167</strain>
    </source>
</reference>
<dbReference type="GO" id="GO:0003824">
    <property type="term" value="F:catalytic activity"/>
    <property type="evidence" value="ECO:0007669"/>
    <property type="project" value="InterPro"/>
</dbReference>
<evidence type="ECO:0000313" key="2">
    <source>
        <dbReference type="EMBL" id="OYO11694.1"/>
    </source>
</evidence>
<dbReference type="Gene3D" id="3.90.1300.10">
    <property type="entry name" value="Amidase signature (AS) domain"/>
    <property type="match status" value="1"/>
</dbReference>